<sequence>MKKIILILVFAILSCKSNNIKNTEKTENANILDLDTISKIDLDANHLNNNEVQLIYNSIDTISTTLIINKEIISKKEMKAVLDTIRMQNYIVKIDKKGRKIILTSK</sequence>
<accession>A0A5C6Z9S3</accession>
<protein>
    <submittedName>
        <fullName evidence="1">Uncharacterized protein</fullName>
    </submittedName>
</protein>
<dbReference type="EMBL" id="VORO01000052">
    <property type="protein sequence ID" value="TXD86550.1"/>
    <property type="molecule type" value="Genomic_DNA"/>
</dbReference>
<name>A0A5C6Z9S3_9FLAO</name>
<dbReference type="RefSeq" id="WP_147088469.1">
    <property type="nucleotide sequence ID" value="NZ_VORM01000053.1"/>
</dbReference>
<evidence type="ECO:0000313" key="2">
    <source>
        <dbReference type="Proteomes" id="UP000321578"/>
    </source>
</evidence>
<reference evidence="1 2" key="1">
    <citation type="submission" date="2019-08" db="EMBL/GenBank/DDBJ databases">
        <title>Genomes of Subsaximicrobium wynnwilliamsii strains.</title>
        <authorList>
            <person name="Bowman J.P."/>
        </authorList>
    </citation>
    <scope>NUCLEOTIDE SEQUENCE [LARGE SCALE GENOMIC DNA]</scope>
    <source>
        <strain evidence="1 2">2-80-2</strain>
    </source>
</reference>
<keyword evidence="2" id="KW-1185">Reference proteome</keyword>
<comment type="caution">
    <text evidence="1">The sequence shown here is derived from an EMBL/GenBank/DDBJ whole genome shotgun (WGS) entry which is preliminary data.</text>
</comment>
<gene>
    <name evidence="1" type="ORF">ESY86_19930</name>
</gene>
<proteinExistence type="predicted"/>
<evidence type="ECO:0000313" key="1">
    <source>
        <dbReference type="EMBL" id="TXD86550.1"/>
    </source>
</evidence>
<dbReference type="PROSITE" id="PS51257">
    <property type="entry name" value="PROKAR_LIPOPROTEIN"/>
    <property type="match status" value="1"/>
</dbReference>
<dbReference type="Proteomes" id="UP000321578">
    <property type="component" value="Unassembled WGS sequence"/>
</dbReference>
<dbReference type="AlphaFoldDB" id="A0A5C6Z9S3"/>
<organism evidence="1 2">
    <name type="scientific">Subsaximicrobium wynnwilliamsii</name>
    <dbReference type="NCBI Taxonomy" id="291179"/>
    <lineage>
        <taxon>Bacteria</taxon>
        <taxon>Pseudomonadati</taxon>
        <taxon>Bacteroidota</taxon>
        <taxon>Flavobacteriia</taxon>
        <taxon>Flavobacteriales</taxon>
        <taxon>Flavobacteriaceae</taxon>
        <taxon>Subsaximicrobium</taxon>
    </lineage>
</organism>